<dbReference type="Proteomes" id="UP001320420">
    <property type="component" value="Unassembled WGS sequence"/>
</dbReference>
<comment type="caution">
    <text evidence="1">The sequence shown here is derived from an EMBL/GenBank/DDBJ whole genome shotgun (WGS) entry which is preliminary data.</text>
</comment>
<organism evidence="1 2">
    <name type="scientific">Diatrype stigma</name>
    <dbReference type="NCBI Taxonomy" id="117547"/>
    <lineage>
        <taxon>Eukaryota</taxon>
        <taxon>Fungi</taxon>
        <taxon>Dikarya</taxon>
        <taxon>Ascomycota</taxon>
        <taxon>Pezizomycotina</taxon>
        <taxon>Sordariomycetes</taxon>
        <taxon>Xylariomycetidae</taxon>
        <taxon>Xylariales</taxon>
        <taxon>Diatrypaceae</taxon>
        <taxon>Diatrype</taxon>
    </lineage>
</organism>
<dbReference type="EMBL" id="JAKJXP020000116">
    <property type="protein sequence ID" value="KAK7744771.1"/>
    <property type="molecule type" value="Genomic_DNA"/>
</dbReference>
<protein>
    <submittedName>
        <fullName evidence="1">Uncharacterized protein</fullName>
    </submittedName>
</protein>
<gene>
    <name evidence="1" type="ORF">SLS62_010074</name>
</gene>
<accession>A0AAN9YI23</accession>
<dbReference type="AlphaFoldDB" id="A0AAN9YI23"/>
<evidence type="ECO:0000313" key="1">
    <source>
        <dbReference type="EMBL" id="KAK7744771.1"/>
    </source>
</evidence>
<proteinExistence type="predicted"/>
<reference evidence="1 2" key="1">
    <citation type="submission" date="2024-02" db="EMBL/GenBank/DDBJ databases">
        <title>De novo assembly and annotation of 12 fungi associated with fruit tree decline syndrome in Ontario, Canada.</title>
        <authorList>
            <person name="Sulman M."/>
            <person name="Ellouze W."/>
            <person name="Ilyukhin E."/>
        </authorList>
    </citation>
    <scope>NUCLEOTIDE SEQUENCE [LARGE SCALE GENOMIC DNA]</scope>
    <source>
        <strain evidence="1 2">M11/M66-122</strain>
    </source>
</reference>
<name>A0AAN9YI23_9PEZI</name>
<evidence type="ECO:0000313" key="2">
    <source>
        <dbReference type="Proteomes" id="UP001320420"/>
    </source>
</evidence>
<keyword evidence="2" id="KW-1185">Reference proteome</keyword>
<sequence>MTFTTDCATRTTSGGQVSAMLSRTGGRAMASRGSATSASRGCETVCSGMPLLSLRSPDPTLYLPHFVCCRACYEDVVLAGGLSVYFERAPPQPQSQVWSCDMAVPFIGKGYEARIKLDNSGDWIGFTAEARARMAMQACPGTKATSTWRRPWFMPAAATALEEEEEDIAMCEMYSPRVRKLYVECSEQGGGDPAPLLAFAAHRRAVFGRTVLPIRQMLAQAWLALEQQWSLNAVSSYYNMVGGMQAATMVSPPYGYAQAGLGTFPNHDPHLGAQYGAQAAVAGAAAGSPGNVFIVQQLEQQ</sequence>